<dbReference type="Pfam" id="PF00400">
    <property type="entry name" value="WD40"/>
    <property type="match status" value="9"/>
</dbReference>
<feature type="repeat" description="WD" evidence="3">
    <location>
        <begin position="907"/>
        <end position="940"/>
    </location>
</feature>
<feature type="repeat" description="WD" evidence="3">
    <location>
        <begin position="996"/>
        <end position="1037"/>
    </location>
</feature>
<dbReference type="InterPro" id="IPR001680">
    <property type="entry name" value="WD40_rpt"/>
</dbReference>
<dbReference type="InterPro" id="IPR055439">
    <property type="entry name" value="Beta-prop_EML_1st"/>
</dbReference>
<dbReference type="SUPFAM" id="SSF53167">
    <property type="entry name" value="Purine and uridine phosphorylases"/>
    <property type="match status" value="1"/>
</dbReference>
<dbReference type="CDD" id="cd09008">
    <property type="entry name" value="MTAN"/>
    <property type="match status" value="1"/>
</dbReference>
<feature type="domain" description="Nucleoside phosphorylase" evidence="5">
    <location>
        <begin position="5"/>
        <end position="237"/>
    </location>
</feature>
<feature type="repeat" description="WD" evidence="3">
    <location>
        <begin position="1167"/>
        <end position="1208"/>
    </location>
</feature>
<dbReference type="PANTHER" id="PTHR19848:SF8">
    <property type="entry name" value="F-BOX AND WD REPEAT DOMAIN CONTAINING 7"/>
    <property type="match status" value="1"/>
</dbReference>
<dbReference type="RefSeq" id="WP_190706995.1">
    <property type="nucleotide sequence ID" value="NZ_JAMPKX010000013.1"/>
</dbReference>
<feature type="repeat" description="WD" evidence="3">
    <location>
        <begin position="778"/>
        <end position="819"/>
    </location>
</feature>
<evidence type="ECO:0000313" key="7">
    <source>
        <dbReference type="EMBL" id="MEP0949572.1"/>
    </source>
</evidence>
<dbReference type="InterPro" id="IPR020472">
    <property type="entry name" value="WD40_PAC1"/>
</dbReference>
<dbReference type="Gene3D" id="3.40.50.1580">
    <property type="entry name" value="Nucleoside phosphorylase domain"/>
    <property type="match status" value="1"/>
</dbReference>
<feature type="domain" description="NB-ARC" evidence="4">
    <location>
        <begin position="305"/>
        <end position="405"/>
    </location>
</feature>
<feature type="repeat" description="WD" evidence="3">
    <location>
        <begin position="736"/>
        <end position="777"/>
    </location>
</feature>
<feature type="repeat" description="WD" evidence="3">
    <location>
        <begin position="862"/>
        <end position="896"/>
    </location>
</feature>
<reference evidence="7 8" key="1">
    <citation type="submission" date="2022-04" db="EMBL/GenBank/DDBJ databases">
        <title>Positive selection, recombination, and allopatry shape intraspecific diversity of widespread and dominant cyanobacteria.</title>
        <authorList>
            <person name="Wei J."/>
            <person name="Shu W."/>
            <person name="Hu C."/>
        </authorList>
    </citation>
    <scope>NUCLEOTIDE SEQUENCE [LARGE SCALE GENOMIC DNA]</scope>
    <source>
        <strain evidence="7 8">DQ-A4</strain>
    </source>
</reference>
<dbReference type="PRINTS" id="PR00320">
    <property type="entry name" value="GPROTEINBRPT"/>
</dbReference>
<keyword evidence="2" id="KW-0677">Repeat</keyword>
<dbReference type="PROSITE" id="PS50082">
    <property type="entry name" value="WD_REPEATS_2"/>
    <property type="match status" value="14"/>
</dbReference>
<gene>
    <name evidence="7" type="ORF">NC992_22020</name>
</gene>
<dbReference type="SUPFAM" id="SSF141571">
    <property type="entry name" value="Pentapeptide repeat-like"/>
    <property type="match status" value="1"/>
</dbReference>
<dbReference type="Pfam" id="PF23409">
    <property type="entry name" value="Beta-prop_EML"/>
    <property type="match status" value="1"/>
</dbReference>
<dbReference type="Pfam" id="PF00931">
    <property type="entry name" value="NB-ARC"/>
    <property type="match status" value="1"/>
</dbReference>
<dbReference type="SMART" id="SM00320">
    <property type="entry name" value="WD40"/>
    <property type="match status" value="14"/>
</dbReference>
<evidence type="ECO:0000256" key="2">
    <source>
        <dbReference type="ARBA" id="ARBA00022737"/>
    </source>
</evidence>
<name>A0ABV0KA26_9CYAN</name>
<dbReference type="PROSITE" id="PS50231">
    <property type="entry name" value="RICIN_B_LECTIN"/>
    <property type="match status" value="1"/>
</dbReference>
<feature type="repeat" description="WD" evidence="3">
    <location>
        <begin position="951"/>
        <end position="985"/>
    </location>
</feature>
<feature type="domain" description="EML-like first beta-propeller" evidence="6">
    <location>
        <begin position="1126"/>
        <end position="1343"/>
    </location>
</feature>
<dbReference type="SUPFAM" id="SSF50978">
    <property type="entry name" value="WD40 repeat-like"/>
    <property type="match status" value="2"/>
</dbReference>
<dbReference type="Pfam" id="PF00805">
    <property type="entry name" value="Pentapeptide"/>
    <property type="match status" value="1"/>
</dbReference>
<dbReference type="InterPro" id="IPR027417">
    <property type="entry name" value="P-loop_NTPase"/>
</dbReference>
<evidence type="ECO:0000259" key="5">
    <source>
        <dbReference type="Pfam" id="PF01048"/>
    </source>
</evidence>
<evidence type="ECO:0000313" key="8">
    <source>
        <dbReference type="Proteomes" id="UP001482513"/>
    </source>
</evidence>
<dbReference type="InterPro" id="IPR002182">
    <property type="entry name" value="NB-ARC"/>
</dbReference>
<keyword evidence="8" id="KW-1185">Reference proteome</keyword>
<evidence type="ECO:0000256" key="3">
    <source>
        <dbReference type="PROSITE-ProRule" id="PRU00221"/>
    </source>
</evidence>
<dbReference type="InterPro" id="IPR001646">
    <property type="entry name" value="5peptide_repeat"/>
</dbReference>
<dbReference type="InterPro" id="IPR035994">
    <property type="entry name" value="Nucleoside_phosphorylase_sf"/>
</dbReference>
<evidence type="ECO:0000259" key="4">
    <source>
        <dbReference type="Pfam" id="PF00931"/>
    </source>
</evidence>
<accession>A0ABV0KA26</accession>
<organism evidence="7 8">
    <name type="scientific">Leptolyngbya subtilissima DQ-A4</name>
    <dbReference type="NCBI Taxonomy" id="2933933"/>
    <lineage>
        <taxon>Bacteria</taxon>
        <taxon>Bacillati</taxon>
        <taxon>Cyanobacteriota</taxon>
        <taxon>Cyanophyceae</taxon>
        <taxon>Leptolyngbyales</taxon>
        <taxon>Leptolyngbyaceae</taxon>
        <taxon>Leptolyngbya group</taxon>
        <taxon>Leptolyngbya</taxon>
    </lineage>
</organism>
<sequence length="1368" mass="152040">MPCAVILTALPVEYSAVRTHLTDLREETHPQGTIYERGRFLGNGQEWEVGIAEVGAGNAGAAVEAERAIVHFKPDILFFVGIAGGIKDVVIGDVVAATKVYGYESGKVGEQFFTRPTLGQSAHALVQRARAEARKGEWLRRLSSSPALQPRVFVAPIAAGAKVIASKESDVFNFVRASYNDAIAVEMEGFGFLSAVFAYPNIKAIVIRGISDLIENKNSHTSESGQEPEQVRQEKASCHASAFAFELLAKLQVQPSQQPKSLESAFQTLNLKFNEADRRKSPLIDWDESVDDSILYGRTEELAVLEQWILDDHCRLVSLLGMGGIGKTSLAKRLGKQIQNNFECVVWRSLKEAPPLKNILISLIQFVSNQQENEANLPSANSACTTRLLHYLQERRCLLIVDNVEAILESGQSGIYRQGYDEYGMFFRRIAESSHQSCLILTTREKLEELNASEGENLLVRYLRIQGLADADAQKLLRTKGINLLGNEEHSKELNHLYGGNPLVLQVAASYIEEIFGGDIAEFLTQGALAFNEIRKLLDEQFQRLSNLEKSIMYWLAIDREPVTIEELQDDIVPARTRRNFFMEALITLFRRSLVEKSGAAYTQQPVVMEYVINRFVIQICEEIKTGNFEIFNKFPLVKATTKDFVRDAQIRLILSPIADEITASRFWESTDPSLPVEHSSLSDYGAGNVLNLLVFLQRDLTGLDLSNLTIWQAFFKDVNLHRVNLSHSDLNKSIFTATLAPVLSLAFSFNGHLLVIGDESGEVNLWRIANSQKLYTFKGHRKLVRSVAFSPNDRMLASGSYDGSIKLWNPENFQLIKTLEKSNVLVHSIAFSPDGKILASGYSDGTIGIWDAFTGEELSTLTSHHGRVNSVTFNSNGRLLASGSGDQTIKLWDFQHIQNIQCVETLDAHIGEIRSIAFSPNSCVLVSSSKVVIKLWDFQHIQNIQCVRTLHGHTSEIRSIAISPDGQLLASGSGDQTIKLWDIRDIHNIQCLNTLQGHTSWIQSVAFSPKGKILASAGVDKAVKLWELRKNTTEVKCTATWRGYSKWVRSVAWSLDGNRIASGDDDQVTRIWDITSEECRLLSGHTERVQSVSFSPDGQTLATGSWDKTVKLWQFSSGKCLRTLLGHTDQVYSVAFSSEKSVIASGSDDKTVRIWNINSGECLKILRDHKEQVYSVAFSPNGQILASGSRDTTVKLWNVNSGECLVTLQGHRNEVYSVAFSPNRHVLASSSGDNEIRLWNFNGECLDVLRGHQGWIYSVTFSPDGSFLASASNDRTVRLWDVSTKECISIFRGHSNLVHSVSFNLDASVLASGGADETIKIWDLQTKQCVKTLKAPRPYEGMNITGARNLTKAQKSTLVDLGAFSED</sequence>
<feature type="repeat" description="WD" evidence="3">
    <location>
        <begin position="1250"/>
        <end position="1291"/>
    </location>
</feature>
<dbReference type="Gene3D" id="3.40.50.300">
    <property type="entry name" value="P-loop containing nucleotide triphosphate hydrolases"/>
    <property type="match status" value="1"/>
</dbReference>
<keyword evidence="1 3" id="KW-0853">WD repeat</keyword>
<dbReference type="SUPFAM" id="SSF52540">
    <property type="entry name" value="P-loop containing nucleoside triphosphate hydrolases"/>
    <property type="match status" value="1"/>
</dbReference>
<proteinExistence type="predicted"/>
<feature type="repeat" description="WD" evidence="3">
    <location>
        <begin position="820"/>
        <end position="861"/>
    </location>
</feature>
<dbReference type="EMBL" id="JAMPKX010000013">
    <property type="protein sequence ID" value="MEP0949572.1"/>
    <property type="molecule type" value="Genomic_DNA"/>
</dbReference>
<protein>
    <submittedName>
        <fullName evidence="7">NB-ARC domain-containing protein</fullName>
    </submittedName>
</protein>
<dbReference type="InterPro" id="IPR036322">
    <property type="entry name" value="WD40_repeat_dom_sf"/>
</dbReference>
<feature type="repeat" description="WD" evidence="3">
    <location>
        <begin position="1042"/>
        <end position="1083"/>
    </location>
</feature>
<dbReference type="InterPro" id="IPR019775">
    <property type="entry name" value="WD40_repeat_CS"/>
</dbReference>
<dbReference type="PANTHER" id="PTHR19848">
    <property type="entry name" value="WD40 REPEAT PROTEIN"/>
    <property type="match status" value="1"/>
</dbReference>
<dbReference type="PRINTS" id="PR00364">
    <property type="entry name" value="DISEASERSIST"/>
</dbReference>
<dbReference type="CDD" id="cd00200">
    <property type="entry name" value="WD40"/>
    <property type="match status" value="2"/>
</dbReference>
<dbReference type="Gene3D" id="2.130.10.10">
    <property type="entry name" value="YVTN repeat-like/Quinoprotein amine dehydrogenase"/>
    <property type="match status" value="5"/>
</dbReference>
<feature type="repeat" description="WD" evidence="3">
    <location>
        <begin position="1083"/>
        <end position="1124"/>
    </location>
</feature>
<dbReference type="PROSITE" id="PS00678">
    <property type="entry name" value="WD_REPEATS_1"/>
    <property type="match status" value="9"/>
</dbReference>
<feature type="repeat" description="WD" evidence="3">
    <location>
        <begin position="1209"/>
        <end position="1243"/>
    </location>
</feature>
<dbReference type="InterPro" id="IPR000845">
    <property type="entry name" value="Nucleoside_phosphorylase_d"/>
</dbReference>
<feature type="repeat" description="WD" evidence="3">
    <location>
        <begin position="1125"/>
        <end position="1166"/>
    </location>
</feature>
<dbReference type="Pfam" id="PF01048">
    <property type="entry name" value="PNP_UDP_1"/>
    <property type="match status" value="1"/>
</dbReference>
<dbReference type="InterPro" id="IPR015943">
    <property type="entry name" value="WD40/YVTN_repeat-like_dom_sf"/>
</dbReference>
<evidence type="ECO:0000256" key="1">
    <source>
        <dbReference type="ARBA" id="ARBA00022574"/>
    </source>
</evidence>
<evidence type="ECO:0000259" key="6">
    <source>
        <dbReference type="Pfam" id="PF23409"/>
    </source>
</evidence>
<comment type="caution">
    <text evidence="7">The sequence shown here is derived from an EMBL/GenBank/DDBJ whole genome shotgun (WGS) entry which is preliminary data.</text>
</comment>
<dbReference type="Proteomes" id="UP001482513">
    <property type="component" value="Unassembled WGS sequence"/>
</dbReference>
<feature type="repeat" description="WD" evidence="3">
    <location>
        <begin position="1292"/>
        <end position="1333"/>
    </location>
</feature>
<dbReference type="PROSITE" id="PS50294">
    <property type="entry name" value="WD_REPEATS_REGION"/>
    <property type="match status" value="12"/>
</dbReference>